<dbReference type="RefSeq" id="WP_284209246.1">
    <property type="nucleotide sequence ID" value="NZ_BSOZ01000102.1"/>
</dbReference>
<reference evidence="2" key="1">
    <citation type="journal article" date="2019" name="Int. J. Syst. Evol. Microbiol.">
        <title>The Global Catalogue of Microorganisms (GCM) 10K type strain sequencing project: providing services to taxonomists for standard genome sequencing and annotation.</title>
        <authorList>
            <consortium name="The Broad Institute Genomics Platform"/>
            <consortium name="The Broad Institute Genome Sequencing Center for Infectious Disease"/>
            <person name="Wu L."/>
            <person name="Ma J."/>
        </authorList>
    </citation>
    <scope>NUCLEOTIDE SEQUENCE [LARGE SCALE GENOMIC DNA]</scope>
    <source>
        <strain evidence="2">NBRC 104970</strain>
    </source>
</reference>
<comment type="caution">
    <text evidence="1">The sequence shown here is derived from an EMBL/GenBank/DDBJ whole genome shotgun (WGS) entry which is preliminary data.</text>
</comment>
<protein>
    <submittedName>
        <fullName evidence="1">Uncharacterized protein</fullName>
    </submittedName>
</protein>
<gene>
    <name evidence="1" type="ORF">GCM10007860_33600</name>
</gene>
<proteinExistence type="predicted"/>
<name>A0ABQ6BW35_9NEIS</name>
<keyword evidence="2" id="KW-1185">Reference proteome</keyword>
<dbReference type="EMBL" id="BSOZ01000102">
    <property type="protein sequence ID" value="GLS06190.1"/>
    <property type="molecule type" value="Genomic_DNA"/>
</dbReference>
<evidence type="ECO:0000313" key="2">
    <source>
        <dbReference type="Proteomes" id="UP001156836"/>
    </source>
</evidence>
<organism evidence="1 2">
    <name type="scientific">Chitiniphilus shinanonensis</name>
    <dbReference type="NCBI Taxonomy" id="553088"/>
    <lineage>
        <taxon>Bacteria</taxon>
        <taxon>Pseudomonadati</taxon>
        <taxon>Pseudomonadota</taxon>
        <taxon>Betaproteobacteria</taxon>
        <taxon>Neisseriales</taxon>
        <taxon>Chitinibacteraceae</taxon>
        <taxon>Chitiniphilus</taxon>
    </lineage>
</organism>
<accession>A0ABQ6BW35</accession>
<dbReference type="Proteomes" id="UP001156836">
    <property type="component" value="Unassembled WGS sequence"/>
</dbReference>
<sequence length="269" mass="28706">MSAGIPPLVQDSGVPFDLFIQALTEQLDKAQAAMALKARVGKLPLTFAVKEVSLDLRAFVQMVDDDVFVRPAGPGDAEASTIKLALTTITKPMIEENAIDFQPEDPKFSLREALGEGKDSEDLQRRLERIGVRNVQQLTELRKTAGTDVIARLARLPVNRLQQALMNAAAPRVTQVESRTEAGLGGPDPVASNRVQITSPLLRAGRLALVRAAGETVPVIEAGDGSLVLAPLAMQLGCEAEIDFGDGDVGHVDLSTGSVGRMRDGRARP</sequence>
<evidence type="ECO:0000313" key="1">
    <source>
        <dbReference type="EMBL" id="GLS06190.1"/>
    </source>
</evidence>